<comment type="similarity">
    <text evidence="2">Belongs to the skp family.</text>
</comment>
<feature type="region of interest" description="Disordered" evidence="3">
    <location>
        <begin position="162"/>
        <end position="189"/>
    </location>
</feature>
<proteinExistence type="inferred from homology"/>
<dbReference type="STRING" id="314607.KB13_1089"/>
<evidence type="ECO:0000256" key="2">
    <source>
        <dbReference type="PIRNR" id="PIRNR002094"/>
    </source>
</evidence>
<dbReference type="InterPro" id="IPR005632">
    <property type="entry name" value="Chaperone_Skp"/>
</dbReference>
<dbReference type="PIRSF" id="PIRSF002094">
    <property type="entry name" value="OMP26_Skp"/>
    <property type="match status" value="1"/>
</dbReference>
<feature type="compositionally biased region" description="Basic and acidic residues" evidence="3">
    <location>
        <begin position="170"/>
        <end position="189"/>
    </location>
</feature>
<evidence type="ECO:0000256" key="3">
    <source>
        <dbReference type="SAM" id="MobiDB-lite"/>
    </source>
</evidence>
<dbReference type="GO" id="GO:0050821">
    <property type="term" value="P:protein stabilization"/>
    <property type="evidence" value="ECO:0007669"/>
    <property type="project" value="TreeGrafter"/>
</dbReference>
<feature type="signal peptide" evidence="4">
    <location>
        <begin position="1"/>
        <end position="19"/>
    </location>
</feature>
<accession>B6BTV7</accession>
<keyword evidence="6" id="KW-1185">Reference proteome</keyword>
<dbReference type="Proteomes" id="UP000004188">
    <property type="component" value="Unassembled WGS sequence"/>
</dbReference>
<gene>
    <name evidence="5" type="ORF">KB13_1089</name>
</gene>
<protein>
    <submittedName>
        <fullName evidence="5">Outer membrane chaperone Skp</fullName>
    </submittedName>
</protein>
<dbReference type="PANTHER" id="PTHR35089:SF1">
    <property type="entry name" value="CHAPERONE PROTEIN SKP"/>
    <property type="match status" value="1"/>
</dbReference>
<dbReference type="InterPro" id="IPR024930">
    <property type="entry name" value="Skp_dom_sf"/>
</dbReference>
<organism evidence="5 6">
    <name type="scientific">beta proteobacterium KB13</name>
    <dbReference type="NCBI Taxonomy" id="314607"/>
    <lineage>
        <taxon>Bacteria</taxon>
        <taxon>Pseudomonadati</taxon>
        <taxon>Pseudomonadota</taxon>
        <taxon>Betaproteobacteria</taxon>
        <taxon>Nitrosomonadales</taxon>
        <taxon>OM43 clade</taxon>
    </lineage>
</organism>
<dbReference type="GO" id="GO:0051082">
    <property type="term" value="F:unfolded protein binding"/>
    <property type="evidence" value="ECO:0007669"/>
    <property type="project" value="InterPro"/>
</dbReference>
<name>B6BTV7_9PROT</name>
<dbReference type="PANTHER" id="PTHR35089">
    <property type="entry name" value="CHAPERONE PROTEIN SKP"/>
    <property type="match status" value="1"/>
</dbReference>
<evidence type="ECO:0000256" key="4">
    <source>
        <dbReference type="SAM" id="SignalP"/>
    </source>
</evidence>
<evidence type="ECO:0000313" key="5">
    <source>
        <dbReference type="EMBL" id="EDZ64957.1"/>
    </source>
</evidence>
<dbReference type="HOGENOM" id="CLU_101388_1_1_4"/>
<reference evidence="6" key="1">
    <citation type="journal article" date="2012" name="Stand. Genomic Sci.">
        <title>Genome sequence of strain HIMB624, a cultured representative from the OM43 clade of marine Betaproteobacteria.</title>
        <authorList>
            <person name="Huggett M.J."/>
            <person name="Hayakawa D.H."/>
            <person name="Rappe M.S."/>
        </authorList>
    </citation>
    <scope>NUCLEOTIDE SEQUENCE [LARGE SCALE GENOMIC DNA]</scope>
    <source>
        <strain evidence="6">KB13</strain>
    </source>
</reference>
<feature type="chain" id="PRO_5002843232" evidence="4">
    <location>
        <begin position="20"/>
        <end position="189"/>
    </location>
</feature>
<dbReference type="eggNOG" id="COG2825">
    <property type="taxonomic scope" value="Bacteria"/>
</dbReference>
<dbReference type="AlphaFoldDB" id="B6BTV7"/>
<dbReference type="Gene3D" id="3.30.910.20">
    <property type="entry name" value="Skp domain"/>
    <property type="match status" value="1"/>
</dbReference>
<dbReference type="Pfam" id="PF03938">
    <property type="entry name" value="OmpH"/>
    <property type="match status" value="1"/>
</dbReference>
<sequence>MKKLIPFLILFFAAFSTNAEELKIGIVDVNKILKDAPQTIAATKKLEKEFSARTEKLKAKSKALDAEGKKFQKESLTLSDDQREKAERGLQQKRIEIQRDERELREDMDLRRREEIGDLQEKINITIDKMAADEGYDLILYNGIAFASSKVDITDAVIKALGGGSSNAKGESKKTKQDKEIEPKKDVKE</sequence>
<dbReference type="GO" id="GO:0005829">
    <property type="term" value="C:cytosol"/>
    <property type="evidence" value="ECO:0007669"/>
    <property type="project" value="TreeGrafter"/>
</dbReference>
<dbReference type="EMBL" id="DS995299">
    <property type="protein sequence ID" value="EDZ64957.1"/>
    <property type="molecule type" value="Genomic_DNA"/>
</dbReference>
<keyword evidence="1 4" id="KW-0732">Signal</keyword>
<evidence type="ECO:0000313" key="6">
    <source>
        <dbReference type="Proteomes" id="UP000004188"/>
    </source>
</evidence>
<dbReference type="SUPFAM" id="SSF111384">
    <property type="entry name" value="OmpH-like"/>
    <property type="match status" value="1"/>
</dbReference>
<evidence type="ECO:0000256" key="1">
    <source>
        <dbReference type="ARBA" id="ARBA00022729"/>
    </source>
</evidence>
<dbReference type="SMART" id="SM00935">
    <property type="entry name" value="OmpH"/>
    <property type="match status" value="1"/>
</dbReference>